<keyword evidence="4" id="KW-0067">ATP-binding</keyword>
<dbReference type="SUPFAM" id="SSF52540">
    <property type="entry name" value="P-loop containing nucleoside triphosphate hydrolases"/>
    <property type="match status" value="2"/>
</dbReference>
<name>A0A8H8STE3_9AGAM</name>
<dbReference type="PROSITE" id="PS51192">
    <property type="entry name" value="HELICASE_ATP_BIND_1"/>
    <property type="match status" value="1"/>
</dbReference>
<dbReference type="PANTHER" id="PTHR47961:SF13">
    <property type="entry name" value="ACTIVATING SIGNAL COINTEGRATOR 1 COMPLEX SUBUNIT 3"/>
    <property type="match status" value="1"/>
</dbReference>
<dbReference type="Pfam" id="PF00270">
    <property type="entry name" value="DEAD"/>
    <property type="match status" value="1"/>
</dbReference>
<accession>A0A8H8STE3</accession>
<evidence type="ECO:0000313" key="6">
    <source>
        <dbReference type="EMBL" id="QRW15988.1"/>
    </source>
</evidence>
<dbReference type="InterPro" id="IPR027417">
    <property type="entry name" value="P-loop_NTPase"/>
</dbReference>
<protein>
    <submittedName>
        <fullName evidence="6">DEAD/DEAH box helicase</fullName>
    </submittedName>
</protein>
<dbReference type="KEGG" id="rsx:RhiXN_03989"/>
<dbReference type="Proteomes" id="UP000650533">
    <property type="component" value="Chromosome 1"/>
</dbReference>
<evidence type="ECO:0000256" key="3">
    <source>
        <dbReference type="ARBA" id="ARBA00022806"/>
    </source>
</evidence>
<dbReference type="InterPro" id="IPR011545">
    <property type="entry name" value="DEAD/DEAH_box_helicase_dom"/>
</dbReference>
<evidence type="ECO:0000256" key="1">
    <source>
        <dbReference type="ARBA" id="ARBA00022741"/>
    </source>
</evidence>
<dbReference type="GO" id="GO:0005524">
    <property type="term" value="F:ATP binding"/>
    <property type="evidence" value="ECO:0007669"/>
    <property type="project" value="UniProtKB-KW"/>
</dbReference>
<evidence type="ECO:0000259" key="5">
    <source>
        <dbReference type="PROSITE" id="PS51192"/>
    </source>
</evidence>
<dbReference type="Gene3D" id="3.40.50.300">
    <property type="entry name" value="P-loop containing nucleotide triphosphate hydrolases"/>
    <property type="match status" value="3"/>
</dbReference>
<dbReference type="InterPro" id="IPR014001">
    <property type="entry name" value="Helicase_ATP-bd"/>
</dbReference>
<dbReference type="GO" id="GO:0004386">
    <property type="term" value="F:helicase activity"/>
    <property type="evidence" value="ECO:0007669"/>
    <property type="project" value="UniProtKB-KW"/>
</dbReference>
<organism evidence="6 7">
    <name type="scientific">Rhizoctonia solani</name>
    <dbReference type="NCBI Taxonomy" id="456999"/>
    <lineage>
        <taxon>Eukaryota</taxon>
        <taxon>Fungi</taxon>
        <taxon>Dikarya</taxon>
        <taxon>Basidiomycota</taxon>
        <taxon>Agaricomycotina</taxon>
        <taxon>Agaricomycetes</taxon>
        <taxon>Cantharellales</taxon>
        <taxon>Ceratobasidiaceae</taxon>
        <taxon>Rhizoctonia</taxon>
    </lineage>
</organism>
<evidence type="ECO:0000256" key="2">
    <source>
        <dbReference type="ARBA" id="ARBA00022801"/>
    </source>
</evidence>
<feature type="domain" description="Helicase ATP-binding" evidence="5">
    <location>
        <begin position="286"/>
        <end position="434"/>
    </location>
</feature>
<dbReference type="SMART" id="SM00487">
    <property type="entry name" value="DEXDc"/>
    <property type="match status" value="1"/>
</dbReference>
<dbReference type="RefSeq" id="XP_043176225.1">
    <property type="nucleotide sequence ID" value="XM_043323806.1"/>
</dbReference>
<dbReference type="AlphaFoldDB" id="A0A8H8STE3"/>
<keyword evidence="3 6" id="KW-0347">Helicase</keyword>
<evidence type="ECO:0000313" key="7">
    <source>
        <dbReference type="Proteomes" id="UP000650533"/>
    </source>
</evidence>
<dbReference type="PANTHER" id="PTHR47961">
    <property type="entry name" value="DNA POLYMERASE THETA, PUTATIVE (AFU_ORTHOLOGUE AFUA_1G05260)-RELATED"/>
    <property type="match status" value="1"/>
</dbReference>
<keyword evidence="1" id="KW-0547">Nucleotide-binding</keyword>
<reference evidence="6" key="1">
    <citation type="submission" date="2020-05" db="EMBL/GenBank/DDBJ databases">
        <title>Evolutionary and genomic comparisons of hybrid uninucleate and nonhybrid Rhizoctonia fungi.</title>
        <authorList>
            <person name="Li C."/>
            <person name="Chen X."/>
        </authorList>
    </citation>
    <scope>NUCLEOTIDE SEQUENCE</scope>
    <source>
        <strain evidence="6">AG-1 IA</strain>
    </source>
</reference>
<dbReference type="GO" id="GO:0003676">
    <property type="term" value="F:nucleic acid binding"/>
    <property type="evidence" value="ECO:0007669"/>
    <property type="project" value="InterPro"/>
</dbReference>
<sequence length="516" mass="57323">MSFRLGLANSILDSKALDNAAKFWENSNRSPTGRCRYWENNDSVVYGFRVKAGRAFPTNATFESSEVLDILDKLKSRYSTPWENISAQTGPKMKSQIIMDLVGMNEMELVFQIMSHRREVGKALLSLGSDSLGNGVSRPGKVTEPNGGLGGGAAIGGDTPEYPHVYTSGSNIHGNILSMFGSKFLLPLGTQRHTNEQYQEVIIPPAKAVPPRINERRIPVGELDVLARGCFPGTNLSIEFSLLFIQQRIPQMKTCLFALLPGKTDVAMLTILRVIDQHLSSKNNPQAPTGAGKTDVAMLTILRVIDQHLSSKNNPQQLASLIRKKDFKVIYVAPMKALAAEIVRKLGKRLAWLDIKVRELTGDMQLTKAEIAETQIIVTTPEKWDVVTRKPTGEGELASVESTQSVIRVVGLSATLPNYVDVADFVGANRERGLFYFDSSFRPVPLEQHFLGIKGKSGSPMAKKNLDEVTFEKVSELVKEGHQVMVFVHARKETVNQHWRSKKLRQRTTRWKASRV</sequence>
<evidence type="ECO:0000256" key="4">
    <source>
        <dbReference type="ARBA" id="ARBA00022840"/>
    </source>
</evidence>
<dbReference type="InterPro" id="IPR050474">
    <property type="entry name" value="Hel308_SKI2-like"/>
</dbReference>
<dbReference type="GO" id="GO:0016787">
    <property type="term" value="F:hydrolase activity"/>
    <property type="evidence" value="ECO:0007669"/>
    <property type="project" value="UniProtKB-KW"/>
</dbReference>
<proteinExistence type="predicted"/>
<dbReference type="EMBL" id="CP059658">
    <property type="protein sequence ID" value="QRW15988.1"/>
    <property type="molecule type" value="Genomic_DNA"/>
</dbReference>
<keyword evidence="2" id="KW-0378">Hydrolase</keyword>
<dbReference type="GeneID" id="67026269"/>
<gene>
    <name evidence="6" type="ORF">RhiXN_03989</name>
</gene>